<sequence length="81" mass="8569">MSRPGNRGREGACPAAAFAVAEEVRALIGERQQGARSCRGGVTCPSPASRCDVPIWLLPGCWGSAGSSKFFFFFDGGRQSM</sequence>
<dbReference type="Gramene" id="PUZ65723">
    <property type="protein sequence ID" value="PUZ65723"/>
    <property type="gene ID" value="GQ55_3G247500"/>
</dbReference>
<evidence type="ECO:0000313" key="2">
    <source>
        <dbReference type="Proteomes" id="UP000244336"/>
    </source>
</evidence>
<protein>
    <submittedName>
        <fullName evidence="1">Uncharacterized protein</fullName>
    </submittedName>
</protein>
<accession>A0A2T7ED23</accession>
<evidence type="ECO:0000313" key="1">
    <source>
        <dbReference type="EMBL" id="PUZ65723.1"/>
    </source>
</evidence>
<reference evidence="1 2" key="1">
    <citation type="submission" date="2018-04" db="EMBL/GenBank/DDBJ databases">
        <title>WGS assembly of Panicum hallii var. hallii HAL2.</title>
        <authorList>
            <person name="Lovell J."/>
            <person name="Jenkins J."/>
            <person name="Lowry D."/>
            <person name="Mamidi S."/>
            <person name="Sreedasyam A."/>
            <person name="Weng X."/>
            <person name="Barry K."/>
            <person name="Bonette J."/>
            <person name="Campitelli B."/>
            <person name="Daum C."/>
            <person name="Gordon S."/>
            <person name="Gould B."/>
            <person name="Lipzen A."/>
            <person name="MacQueen A."/>
            <person name="Palacio-Mejia J."/>
            <person name="Plott C."/>
            <person name="Shakirov E."/>
            <person name="Shu S."/>
            <person name="Yoshinaga Y."/>
            <person name="Zane M."/>
            <person name="Rokhsar D."/>
            <person name="Grimwood J."/>
            <person name="Schmutz J."/>
            <person name="Juenger T."/>
        </authorList>
    </citation>
    <scope>NUCLEOTIDE SEQUENCE [LARGE SCALE GENOMIC DNA]</scope>
    <source>
        <strain evidence="2">cv. HAL2</strain>
    </source>
</reference>
<gene>
    <name evidence="1" type="ORF">GQ55_3G247500</name>
</gene>
<keyword evidence="2" id="KW-1185">Reference proteome</keyword>
<name>A0A2T7ED23_9POAL</name>
<organism evidence="1 2">
    <name type="scientific">Panicum hallii var. hallii</name>
    <dbReference type="NCBI Taxonomy" id="1504633"/>
    <lineage>
        <taxon>Eukaryota</taxon>
        <taxon>Viridiplantae</taxon>
        <taxon>Streptophyta</taxon>
        <taxon>Embryophyta</taxon>
        <taxon>Tracheophyta</taxon>
        <taxon>Spermatophyta</taxon>
        <taxon>Magnoliopsida</taxon>
        <taxon>Liliopsida</taxon>
        <taxon>Poales</taxon>
        <taxon>Poaceae</taxon>
        <taxon>PACMAD clade</taxon>
        <taxon>Panicoideae</taxon>
        <taxon>Panicodae</taxon>
        <taxon>Paniceae</taxon>
        <taxon>Panicinae</taxon>
        <taxon>Panicum</taxon>
        <taxon>Panicum sect. Panicum</taxon>
    </lineage>
</organism>
<dbReference type="Proteomes" id="UP000244336">
    <property type="component" value="Chromosome 3"/>
</dbReference>
<dbReference type="AlphaFoldDB" id="A0A2T7ED23"/>
<dbReference type="EMBL" id="CM009751">
    <property type="protein sequence ID" value="PUZ65723.1"/>
    <property type="molecule type" value="Genomic_DNA"/>
</dbReference>
<proteinExistence type="predicted"/>